<dbReference type="InterPro" id="IPR036865">
    <property type="entry name" value="CRAL-TRIO_dom_sf"/>
</dbReference>
<gene>
    <name evidence="2" type="primary">106087036</name>
</gene>
<dbReference type="PROSITE" id="PS50191">
    <property type="entry name" value="CRAL_TRIO"/>
    <property type="match status" value="1"/>
</dbReference>
<sequence>MAHFYPEGALQKVDTQLFRFEKYPELFKDLNLEMLKDYLHDFNGSMLPQRDLNGRRLYVALSDKYWTTTKWHRDFSLKSVFLQCDHFRSETETQICGIAIILDMEGLSVRQSLLYTVGFLKCLVDYIQNGMGIRFKGYHLVNQPAITNALYKMAKPFMQAKTVSRIHFHGKDMTSLHRHISPDCLPQCYGGTLKAAKQSYGPEIYELLKNYEKDYHKFSQYGYKKLI</sequence>
<protein>
    <recommendedName>
        <fullName evidence="1">CRAL-TRIO domain-containing protein</fullName>
    </recommendedName>
</protein>
<dbReference type="Proteomes" id="UP000095300">
    <property type="component" value="Unassembled WGS sequence"/>
</dbReference>
<dbReference type="InterPro" id="IPR001251">
    <property type="entry name" value="CRAL-TRIO_dom"/>
</dbReference>
<dbReference type="SUPFAM" id="SSF52087">
    <property type="entry name" value="CRAL/TRIO domain"/>
    <property type="match status" value="1"/>
</dbReference>
<dbReference type="Pfam" id="PF00650">
    <property type="entry name" value="CRAL_TRIO"/>
    <property type="match status" value="1"/>
</dbReference>
<proteinExistence type="predicted"/>
<dbReference type="PANTHER" id="PTHR10174">
    <property type="entry name" value="ALPHA-TOCOPHEROL TRANSFER PROTEIN-RELATED"/>
    <property type="match status" value="1"/>
</dbReference>
<evidence type="ECO:0000313" key="3">
    <source>
        <dbReference type="Proteomes" id="UP000095300"/>
    </source>
</evidence>
<feature type="domain" description="CRAL-TRIO" evidence="1">
    <location>
        <begin position="31"/>
        <end position="197"/>
    </location>
</feature>
<accession>A0A1I8P6H3</accession>
<dbReference type="Gene3D" id="3.40.525.10">
    <property type="entry name" value="CRAL-TRIO lipid binding domain"/>
    <property type="match status" value="1"/>
</dbReference>
<dbReference type="PANTHER" id="PTHR10174:SF130">
    <property type="entry name" value="ALPHA-TOCOPHEROL TRANSFER PROTEIN-LIKE"/>
    <property type="match status" value="1"/>
</dbReference>
<evidence type="ECO:0000313" key="2">
    <source>
        <dbReference type="EnsemblMetazoa" id="SCAU005232-PA"/>
    </source>
</evidence>
<dbReference type="EnsemblMetazoa" id="SCAU005232-RA">
    <property type="protein sequence ID" value="SCAU005232-PA"/>
    <property type="gene ID" value="SCAU005232"/>
</dbReference>
<dbReference type="VEuPathDB" id="VectorBase:SCAU005232"/>
<name>A0A1I8P6H3_STOCA</name>
<dbReference type="SMART" id="SM00516">
    <property type="entry name" value="SEC14"/>
    <property type="match status" value="1"/>
</dbReference>
<dbReference type="CDD" id="cd00170">
    <property type="entry name" value="SEC14"/>
    <property type="match status" value="1"/>
</dbReference>
<keyword evidence="3" id="KW-1185">Reference proteome</keyword>
<dbReference type="GO" id="GO:0016020">
    <property type="term" value="C:membrane"/>
    <property type="evidence" value="ECO:0007669"/>
    <property type="project" value="TreeGrafter"/>
</dbReference>
<evidence type="ECO:0000259" key="1">
    <source>
        <dbReference type="PROSITE" id="PS50191"/>
    </source>
</evidence>
<organism evidence="2 3">
    <name type="scientific">Stomoxys calcitrans</name>
    <name type="common">Stable fly</name>
    <name type="synonym">Conops calcitrans</name>
    <dbReference type="NCBI Taxonomy" id="35570"/>
    <lineage>
        <taxon>Eukaryota</taxon>
        <taxon>Metazoa</taxon>
        <taxon>Ecdysozoa</taxon>
        <taxon>Arthropoda</taxon>
        <taxon>Hexapoda</taxon>
        <taxon>Insecta</taxon>
        <taxon>Pterygota</taxon>
        <taxon>Neoptera</taxon>
        <taxon>Endopterygota</taxon>
        <taxon>Diptera</taxon>
        <taxon>Brachycera</taxon>
        <taxon>Muscomorpha</taxon>
        <taxon>Muscoidea</taxon>
        <taxon>Muscidae</taxon>
        <taxon>Stomoxys</taxon>
    </lineage>
</organism>
<dbReference type="GO" id="GO:1902936">
    <property type="term" value="F:phosphatidylinositol bisphosphate binding"/>
    <property type="evidence" value="ECO:0007669"/>
    <property type="project" value="TreeGrafter"/>
</dbReference>
<reference evidence="2" key="1">
    <citation type="submission" date="2020-05" db="UniProtKB">
        <authorList>
            <consortium name="EnsemblMetazoa"/>
        </authorList>
    </citation>
    <scope>IDENTIFICATION</scope>
    <source>
        <strain evidence="2">USDA</strain>
    </source>
</reference>
<dbReference type="AlphaFoldDB" id="A0A1I8P6H3"/>